<reference evidence="3" key="1">
    <citation type="journal article" date="2019" name="Int. J. Syst. Evol. Microbiol.">
        <title>The Global Catalogue of Microorganisms (GCM) 10K type strain sequencing project: providing services to taxonomists for standard genome sequencing and annotation.</title>
        <authorList>
            <consortium name="The Broad Institute Genomics Platform"/>
            <consortium name="The Broad Institute Genome Sequencing Center for Infectious Disease"/>
            <person name="Wu L."/>
            <person name="Ma J."/>
        </authorList>
    </citation>
    <scope>NUCLEOTIDE SEQUENCE [LARGE SCALE GENOMIC DNA]</scope>
    <source>
        <strain evidence="3">CGMCC 1.14966</strain>
    </source>
</reference>
<sequence length="65" mass="6987">MQAISSTVRESRERAGLTQEELAELSRVSVRTVRNLESGQGNIGIKPLGQIAQVLGLVLNLKSLA</sequence>
<proteinExistence type="predicted"/>
<comment type="caution">
    <text evidence="2">The sequence shown here is derived from an EMBL/GenBank/DDBJ whole genome shotgun (WGS) entry which is preliminary data.</text>
</comment>
<dbReference type="Gene3D" id="1.10.260.40">
    <property type="entry name" value="lambda repressor-like DNA-binding domains"/>
    <property type="match status" value="1"/>
</dbReference>
<dbReference type="PROSITE" id="PS50943">
    <property type="entry name" value="HTH_CROC1"/>
    <property type="match status" value="1"/>
</dbReference>
<dbReference type="RefSeq" id="WP_188561051.1">
    <property type="nucleotide sequence ID" value="NZ_BMGY01000007.1"/>
</dbReference>
<keyword evidence="3" id="KW-1185">Reference proteome</keyword>
<dbReference type="Proteomes" id="UP000637774">
    <property type="component" value="Unassembled WGS sequence"/>
</dbReference>
<name>A0ABQ1ZYL0_9BACT</name>
<dbReference type="InterPro" id="IPR010982">
    <property type="entry name" value="Lambda_DNA-bd_dom_sf"/>
</dbReference>
<feature type="domain" description="HTH cro/C1-type" evidence="1">
    <location>
        <begin position="8"/>
        <end position="64"/>
    </location>
</feature>
<organism evidence="2 3">
    <name type="scientific">Hymenobacter frigidus</name>
    <dbReference type="NCBI Taxonomy" id="1524095"/>
    <lineage>
        <taxon>Bacteria</taxon>
        <taxon>Pseudomonadati</taxon>
        <taxon>Bacteroidota</taxon>
        <taxon>Cytophagia</taxon>
        <taxon>Cytophagales</taxon>
        <taxon>Hymenobacteraceae</taxon>
        <taxon>Hymenobacter</taxon>
    </lineage>
</organism>
<protein>
    <recommendedName>
        <fullName evidence="1">HTH cro/C1-type domain-containing protein</fullName>
    </recommendedName>
</protein>
<evidence type="ECO:0000313" key="3">
    <source>
        <dbReference type="Proteomes" id="UP000637774"/>
    </source>
</evidence>
<evidence type="ECO:0000259" key="1">
    <source>
        <dbReference type="PROSITE" id="PS50943"/>
    </source>
</evidence>
<accession>A0ABQ1ZYL0</accession>
<dbReference type="EMBL" id="BMGY01000007">
    <property type="protein sequence ID" value="GGH82613.1"/>
    <property type="molecule type" value="Genomic_DNA"/>
</dbReference>
<evidence type="ECO:0000313" key="2">
    <source>
        <dbReference type="EMBL" id="GGH82613.1"/>
    </source>
</evidence>
<dbReference type="CDD" id="cd00093">
    <property type="entry name" value="HTH_XRE"/>
    <property type="match status" value="1"/>
</dbReference>
<dbReference type="SUPFAM" id="SSF47413">
    <property type="entry name" value="lambda repressor-like DNA-binding domains"/>
    <property type="match status" value="1"/>
</dbReference>
<dbReference type="Pfam" id="PF01381">
    <property type="entry name" value="HTH_3"/>
    <property type="match status" value="1"/>
</dbReference>
<dbReference type="SMART" id="SM00530">
    <property type="entry name" value="HTH_XRE"/>
    <property type="match status" value="1"/>
</dbReference>
<dbReference type="InterPro" id="IPR001387">
    <property type="entry name" value="Cro/C1-type_HTH"/>
</dbReference>
<gene>
    <name evidence="2" type="ORF">GCM10011495_11100</name>
</gene>